<dbReference type="InterPro" id="IPR018097">
    <property type="entry name" value="EGF_Ca-bd_CS"/>
</dbReference>
<comment type="similarity">
    <text evidence="1">Belongs to the CRELD family.</text>
</comment>
<keyword evidence="6 7" id="KW-1015">Disulfide bond</keyword>
<protein>
    <submittedName>
        <fullName evidence="12">Cysteine-rich with EGF-like domain protein 2</fullName>
    </submittedName>
</protein>
<evidence type="ECO:0000256" key="2">
    <source>
        <dbReference type="ARBA" id="ARBA00007285"/>
    </source>
</evidence>
<comment type="caution">
    <text evidence="7">Lacks conserved residue(s) required for the propagation of feature annotation.</text>
</comment>
<feature type="signal peptide" evidence="9">
    <location>
        <begin position="1"/>
        <end position="23"/>
    </location>
</feature>
<dbReference type="Pfam" id="PF07645">
    <property type="entry name" value="EGF_CA"/>
    <property type="match status" value="1"/>
</dbReference>
<dbReference type="GeneID" id="107269525"/>
<dbReference type="InterPro" id="IPR006212">
    <property type="entry name" value="Furin_repeat"/>
</dbReference>
<reference evidence="12" key="1">
    <citation type="submission" date="2025-08" db="UniProtKB">
        <authorList>
            <consortium name="RefSeq"/>
        </authorList>
    </citation>
    <scope>IDENTIFICATION</scope>
</reference>
<feature type="disulfide bond" evidence="7">
    <location>
        <begin position="178"/>
        <end position="187"/>
    </location>
</feature>
<dbReference type="PANTHER" id="PTHR15382:SF8">
    <property type="entry name" value="CANOPY B"/>
    <property type="match status" value="1"/>
</dbReference>
<feature type="transmembrane region" description="Helical" evidence="8">
    <location>
        <begin position="335"/>
        <end position="356"/>
    </location>
</feature>
<keyword evidence="8" id="KW-0812">Transmembrane</keyword>
<dbReference type="SMART" id="SM00261">
    <property type="entry name" value="FU"/>
    <property type="match status" value="2"/>
</dbReference>
<dbReference type="Proteomes" id="UP000694920">
    <property type="component" value="Unplaced"/>
</dbReference>
<keyword evidence="8" id="KW-1133">Transmembrane helix</keyword>
<gene>
    <name evidence="12" type="primary">LOC107269525</name>
</gene>
<dbReference type="Pfam" id="PF11938">
    <property type="entry name" value="DUF3456"/>
    <property type="match status" value="1"/>
</dbReference>
<feature type="chain" id="PRO_5042536592" evidence="9">
    <location>
        <begin position="24"/>
        <end position="376"/>
    </location>
</feature>
<dbReference type="SUPFAM" id="SSF57184">
    <property type="entry name" value="Growth factor receptor domain"/>
    <property type="match status" value="1"/>
</dbReference>
<name>A0AAJ7C1G2_CEPCN</name>
<evidence type="ECO:0000256" key="7">
    <source>
        <dbReference type="PROSITE-ProRule" id="PRU00076"/>
    </source>
</evidence>
<comment type="similarity">
    <text evidence="2">Belongs to the canopy family.</text>
</comment>
<dbReference type="GO" id="GO:0048513">
    <property type="term" value="P:animal organ development"/>
    <property type="evidence" value="ECO:0007669"/>
    <property type="project" value="UniProtKB-ARBA"/>
</dbReference>
<dbReference type="InterPro" id="IPR000742">
    <property type="entry name" value="EGF"/>
</dbReference>
<evidence type="ECO:0000256" key="8">
    <source>
        <dbReference type="SAM" id="Phobius"/>
    </source>
</evidence>
<evidence type="ECO:0000313" key="12">
    <source>
        <dbReference type="RefSeq" id="XP_015598949.1"/>
    </source>
</evidence>
<evidence type="ECO:0000259" key="10">
    <source>
        <dbReference type="PROSITE" id="PS50026"/>
    </source>
</evidence>
<dbReference type="InterPro" id="IPR049883">
    <property type="entry name" value="NOTCH1_EGF-like"/>
</dbReference>
<dbReference type="PANTHER" id="PTHR15382">
    <property type="entry name" value="CTG4A-RELATED"/>
    <property type="match status" value="1"/>
</dbReference>
<dbReference type="GO" id="GO:0048731">
    <property type="term" value="P:system development"/>
    <property type="evidence" value="ECO:0007669"/>
    <property type="project" value="UniProtKB-ARBA"/>
</dbReference>
<keyword evidence="3 7" id="KW-0245">EGF-like domain</keyword>
<dbReference type="PROSITE" id="PS00022">
    <property type="entry name" value="EGF_1"/>
    <property type="match status" value="1"/>
</dbReference>
<keyword evidence="5" id="KW-0106">Calcium</keyword>
<evidence type="ECO:0000256" key="6">
    <source>
        <dbReference type="ARBA" id="ARBA00023157"/>
    </source>
</evidence>
<dbReference type="AlphaFoldDB" id="A0AAJ7C1G2"/>
<dbReference type="Pfam" id="PF00053">
    <property type="entry name" value="EGF_laminin"/>
    <property type="match status" value="1"/>
</dbReference>
<dbReference type="Gene3D" id="2.10.220.10">
    <property type="entry name" value="Hormone Receptor, Insulin-like Growth Factor Receptor 1, Chain A, domain 2"/>
    <property type="match status" value="1"/>
</dbReference>
<feature type="domain" description="EGF-like" evidence="10">
    <location>
        <begin position="148"/>
        <end position="188"/>
    </location>
</feature>
<dbReference type="RefSeq" id="XP_015598949.1">
    <property type="nucleotide sequence ID" value="XM_015743463.2"/>
</dbReference>
<dbReference type="CTD" id="33166"/>
<dbReference type="KEGG" id="ccin:107269525"/>
<dbReference type="PROSITE" id="PS01187">
    <property type="entry name" value="EGF_CA"/>
    <property type="match status" value="1"/>
</dbReference>
<proteinExistence type="inferred from homology"/>
<evidence type="ECO:0000256" key="4">
    <source>
        <dbReference type="ARBA" id="ARBA00022729"/>
    </source>
</evidence>
<evidence type="ECO:0000256" key="1">
    <source>
        <dbReference type="ARBA" id="ARBA00005897"/>
    </source>
</evidence>
<evidence type="ECO:0000256" key="9">
    <source>
        <dbReference type="SAM" id="SignalP"/>
    </source>
</evidence>
<dbReference type="PROSITE" id="PS50026">
    <property type="entry name" value="EGF_3"/>
    <property type="match status" value="1"/>
</dbReference>
<dbReference type="InterPro" id="IPR009030">
    <property type="entry name" value="Growth_fac_rcpt_cys_sf"/>
</dbReference>
<dbReference type="PROSITE" id="PS01248">
    <property type="entry name" value="EGF_LAM_1"/>
    <property type="match status" value="1"/>
</dbReference>
<keyword evidence="4 9" id="KW-0732">Signal</keyword>
<dbReference type="InterPro" id="IPR002049">
    <property type="entry name" value="LE_dom"/>
</dbReference>
<evidence type="ECO:0000313" key="11">
    <source>
        <dbReference type="Proteomes" id="UP000694920"/>
    </source>
</evidence>
<sequence length="376" mass="41386">MAKILAIILNLYIIFSSIYGVYSTDLGNVDELKSVELPPCAACKVVVDSFKKGLDNTSRGKFEGGDSAWEAEKGPYAKSEVRLTEIQEGLCKEVKEGQKQCHALAAESEQMIEEWWFRHQNRKDLFRFLCIEKTKRCCPENHYGPQCIPCAGYPNNICNKNGKCKGAGTRKGNGQCQCDQGYSGEDCSKCAPGHYESYRDGRIVLCSFCHSACDGSCKGPGPRDCEKCAKGWQFLEGQGCLDINECVLGKKNCPGNQFCVNKEGGYSCLKCDRACNGCHGDGPDMCFKCAIGYKKKGSMCVNIEALGRQKQENVTRYATYLGLCISTCIILQRNIVMAGAIGIVVSIYITLSEYMISNIHLYDNSPNVEDFVSPAA</sequence>
<organism evidence="11 12">
    <name type="scientific">Cephus cinctus</name>
    <name type="common">Wheat stem sawfly</name>
    <dbReference type="NCBI Taxonomy" id="211228"/>
    <lineage>
        <taxon>Eukaryota</taxon>
        <taxon>Metazoa</taxon>
        <taxon>Ecdysozoa</taxon>
        <taxon>Arthropoda</taxon>
        <taxon>Hexapoda</taxon>
        <taxon>Insecta</taxon>
        <taxon>Pterygota</taxon>
        <taxon>Neoptera</taxon>
        <taxon>Endopterygota</taxon>
        <taxon>Hymenoptera</taxon>
        <taxon>Cephoidea</taxon>
        <taxon>Cephidae</taxon>
        <taxon>Cephus</taxon>
    </lineage>
</organism>
<evidence type="ECO:0000256" key="5">
    <source>
        <dbReference type="ARBA" id="ARBA00022837"/>
    </source>
</evidence>
<dbReference type="GO" id="GO:0005509">
    <property type="term" value="F:calcium ion binding"/>
    <property type="evidence" value="ECO:0007669"/>
    <property type="project" value="InterPro"/>
</dbReference>
<keyword evidence="11" id="KW-1185">Reference proteome</keyword>
<dbReference type="CDD" id="cd00055">
    <property type="entry name" value="EGF_Lam"/>
    <property type="match status" value="1"/>
</dbReference>
<accession>A0AAJ7C1G2</accession>
<dbReference type="InterPro" id="IPR021852">
    <property type="entry name" value="DUF3456"/>
</dbReference>
<evidence type="ECO:0000256" key="3">
    <source>
        <dbReference type="ARBA" id="ARBA00022536"/>
    </source>
</evidence>
<keyword evidence="8" id="KW-0472">Membrane</keyword>